<evidence type="ECO:0000256" key="3">
    <source>
        <dbReference type="ARBA" id="ARBA00022741"/>
    </source>
</evidence>
<evidence type="ECO:0000313" key="7">
    <source>
        <dbReference type="EMBL" id="CAB4970496.1"/>
    </source>
</evidence>
<dbReference type="EMBL" id="CAFBOF010000004">
    <property type="protein sequence ID" value="CAB4970496.1"/>
    <property type="molecule type" value="Genomic_DNA"/>
</dbReference>
<dbReference type="Pfam" id="PF06723">
    <property type="entry name" value="MreB_Mbl"/>
    <property type="match status" value="1"/>
</dbReference>
<protein>
    <submittedName>
        <fullName evidence="7">Unannotated protein</fullName>
    </submittedName>
</protein>
<comment type="subcellular location">
    <subcellularLocation>
        <location evidence="1">Cytoplasm</location>
    </subcellularLocation>
</comment>
<dbReference type="GO" id="GO:0005524">
    <property type="term" value="F:ATP binding"/>
    <property type="evidence" value="ECO:0007669"/>
    <property type="project" value="UniProtKB-KW"/>
</dbReference>
<evidence type="ECO:0000256" key="6">
    <source>
        <dbReference type="ARBA" id="ARBA00023458"/>
    </source>
</evidence>
<evidence type="ECO:0000313" key="8">
    <source>
        <dbReference type="EMBL" id="CAB5015963.1"/>
    </source>
</evidence>
<dbReference type="PANTHER" id="PTHR42749">
    <property type="entry name" value="CELL SHAPE-DETERMINING PROTEIN MREB"/>
    <property type="match status" value="1"/>
</dbReference>
<dbReference type="NCBIfam" id="TIGR00904">
    <property type="entry name" value="mreB"/>
    <property type="match status" value="1"/>
</dbReference>
<dbReference type="InterPro" id="IPR004753">
    <property type="entry name" value="MreB"/>
</dbReference>
<dbReference type="NCBIfam" id="NF010539">
    <property type="entry name" value="PRK13927.1"/>
    <property type="match status" value="1"/>
</dbReference>
<sequence length="346" mass="37063">MKNSWYKGVIGRDLAIDLGTANTVVYAQGEGIVLDESSIVAINRRTGDVIAVGDEAKRMLGRVPPNIEVIRPLRDGVIFDFDLCEKMLRYFIQKVTNSSRWSKPRVIICIPSGVTGVERRAVQDAAEFAGARKPVHVIEEPMAAAIGAGLRVHDPAGNMVVDIGGGTTEVAVISMGGVVASESSRVAGDEFDETIAAYMKREHSIALGERTVEQLKMSVASAYSLEEEFHAEVRGRDLVTGLPRTVVVSTQEIREAIEEPVASIIDVVKATLDKTQPELAADVMERGIVLTGGGALLPGLDAVIELETGMPTRVADNPLYAVVLGSGQCLENTGAQSEMLFGDFND</sequence>
<dbReference type="PRINTS" id="PR01652">
    <property type="entry name" value="SHAPEPROTEIN"/>
</dbReference>
<dbReference type="GO" id="GO:0008360">
    <property type="term" value="P:regulation of cell shape"/>
    <property type="evidence" value="ECO:0007669"/>
    <property type="project" value="UniProtKB-KW"/>
</dbReference>
<dbReference type="SUPFAM" id="SSF53067">
    <property type="entry name" value="Actin-like ATPase domain"/>
    <property type="match status" value="2"/>
</dbReference>
<keyword evidence="5" id="KW-0133">Cell shape</keyword>
<accession>A0A6J7LPZ5</accession>
<dbReference type="EMBL" id="CAFBPQ010000005">
    <property type="protein sequence ID" value="CAB5015963.1"/>
    <property type="molecule type" value="Genomic_DNA"/>
</dbReference>
<name>A0A6J7LPZ5_9ZZZZ</name>
<evidence type="ECO:0000256" key="4">
    <source>
        <dbReference type="ARBA" id="ARBA00022840"/>
    </source>
</evidence>
<evidence type="ECO:0000256" key="1">
    <source>
        <dbReference type="ARBA" id="ARBA00004496"/>
    </source>
</evidence>
<dbReference type="PANTHER" id="PTHR42749:SF1">
    <property type="entry name" value="CELL SHAPE-DETERMINING PROTEIN MREB"/>
    <property type="match status" value="1"/>
</dbReference>
<reference evidence="7" key="1">
    <citation type="submission" date="2020-05" db="EMBL/GenBank/DDBJ databases">
        <authorList>
            <person name="Chiriac C."/>
            <person name="Salcher M."/>
            <person name="Ghai R."/>
            <person name="Kavagutti S V."/>
        </authorList>
    </citation>
    <scope>NUCLEOTIDE SEQUENCE</scope>
</reference>
<dbReference type="AlphaFoldDB" id="A0A6J7LPZ5"/>
<evidence type="ECO:0000256" key="2">
    <source>
        <dbReference type="ARBA" id="ARBA00022490"/>
    </source>
</evidence>
<dbReference type="CDD" id="cd10225">
    <property type="entry name" value="ASKHA_NBD_MreB-like"/>
    <property type="match status" value="1"/>
</dbReference>
<gene>
    <name evidence="7" type="ORF">UFOPK3897_00380</name>
    <name evidence="8" type="ORF">UFOPK4121_00345</name>
</gene>
<dbReference type="InterPro" id="IPR056546">
    <property type="entry name" value="MreB_MamK-like"/>
</dbReference>
<organism evidence="7">
    <name type="scientific">freshwater metagenome</name>
    <dbReference type="NCBI Taxonomy" id="449393"/>
    <lineage>
        <taxon>unclassified sequences</taxon>
        <taxon>metagenomes</taxon>
        <taxon>ecological metagenomes</taxon>
    </lineage>
</organism>
<dbReference type="GO" id="GO:0000902">
    <property type="term" value="P:cell morphogenesis"/>
    <property type="evidence" value="ECO:0007669"/>
    <property type="project" value="InterPro"/>
</dbReference>
<dbReference type="InterPro" id="IPR043129">
    <property type="entry name" value="ATPase_NBD"/>
</dbReference>
<dbReference type="HAMAP" id="MF_02207">
    <property type="entry name" value="MreB"/>
    <property type="match status" value="1"/>
</dbReference>
<dbReference type="GO" id="GO:0005737">
    <property type="term" value="C:cytoplasm"/>
    <property type="evidence" value="ECO:0007669"/>
    <property type="project" value="UniProtKB-SubCell"/>
</dbReference>
<dbReference type="Gene3D" id="3.30.420.40">
    <property type="match status" value="2"/>
</dbReference>
<keyword evidence="3" id="KW-0547">Nucleotide-binding</keyword>
<keyword evidence="2" id="KW-0963">Cytoplasm</keyword>
<keyword evidence="4" id="KW-0067">ATP-binding</keyword>
<proteinExistence type="inferred from homology"/>
<comment type="similarity">
    <text evidence="6">Belongs to the FtsA/MreB family.</text>
</comment>
<evidence type="ECO:0000256" key="5">
    <source>
        <dbReference type="ARBA" id="ARBA00022960"/>
    </source>
</evidence>